<evidence type="ECO:0000256" key="3">
    <source>
        <dbReference type="ARBA" id="ARBA00022793"/>
    </source>
</evidence>
<reference evidence="14" key="1">
    <citation type="journal article" date="2021" name="ISME J.">
        <title>Fine-scale metabolic discontinuity in a stratified prokaryote microbiome of a Red Sea deep halocline.</title>
        <authorList>
            <person name="Michoud G."/>
            <person name="Ngugi D.K."/>
            <person name="Barozzi A."/>
            <person name="Merlino G."/>
            <person name="Calleja M.L."/>
            <person name="Delgado-Huertas A."/>
            <person name="Moran X.A.G."/>
            <person name="Daffonchio D."/>
        </authorList>
    </citation>
    <scope>NUCLEOTIDE SEQUENCE</scope>
    <source>
        <strain evidence="14">SuakinDeep_MAG55_1</strain>
    </source>
</reference>
<comment type="catalytic activity">
    <reaction evidence="9">
        <text>L-aspartate + H(+) = beta-alanine + CO2</text>
        <dbReference type="Rhea" id="RHEA:19497"/>
        <dbReference type="ChEBI" id="CHEBI:15378"/>
        <dbReference type="ChEBI" id="CHEBI:16526"/>
        <dbReference type="ChEBI" id="CHEBI:29991"/>
        <dbReference type="ChEBI" id="CHEBI:57966"/>
        <dbReference type="EC" id="4.1.1.11"/>
    </reaction>
</comment>
<comment type="pathway">
    <text evidence="9">Cofactor biosynthesis; (R)-pantothenate biosynthesis; beta-alanine from L-aspartate: step 1/1.</text>
</comment>
<evidence type="ECO:0000256" key="10">
    <source>
        <dbReference type="PIRSR" id="PIRSR006246-1"/>
    </source>
</evidence>
<keyword evidence="5 9" id="KW-0865">Zymogen</keyword>
<evidence type="ECO:0000256" key="8">
    <source>
        <dbReference type="ARBA" id="ARBA00023317"/>
    </source>
</evidence>
<evidence type="ECO:0000256" key="11">
    <source>
        <dbReference type="PIRSR" id="PIRSR006246-2"/>
    </source>
</evidence>
<dbReference type="AlphaFoldDB" id="A0A941W2T3"/>
<comment type="caution">
    <text evidence="14">The sequence shown here is derived from an EMBL/GenBank/DDBJ whole genome shotgun (WGS) entry which is preliminary data.</text>
</comment>
<comment type="function">
    <text evidence="9">Catalyzes the pyruvoyl-dependent decarboxylation of aspartate to produce beta-alanine.</text>
</comment>
<evidence type="ECO:0000256" key="6">
    <source>
        <dbReference type="ARBA" id="ARBA00023239"/>
    </source>
</evidence>
<keyword evidence="6 9" id="KW-0456">Lyase</keyword>
<keyword evidence="8 9" id="KW-0670">Pyruvate</keyword>
<comment type="subcellular location">
    <subcellularLocation>
        <location evidence="9">Cytoplasm</location>
    </subcellularLocation>
</comment>
<comment type="cofactor">
    <cofactor evidence="9 10">
        <name>pyruvate</name>
        <dbReference type="ChEBI" id="CHEBI:15361"/>
    </cofactor>
    <text evidence="9 10">Binds 1 pyruvoyl group covalently per subunit.</text>
</comment>
<feature type="modified residue" description="Pyruvic acid (Ser)" evidence="9 12">
    <location>
        <position position="25"/>
    </location>
</feature>
<dbReference type="InterPro" id="IPR003190">
    <property type="entry name" value="Asp_decarbox"/>
</dbReference>
<evidence type="ECO:0000313" key="15">
    <source>
        <dbReference type="Proteomes" id="UP000722750"/>
    </source>
</evidence>
<name>A0A941W2T3_9BACT</name>
<dbReference type="Proteomes" id="UP000722750">
    <property type="component" value="Unassembled WGS sequence"/>
</dbReference>
<comment type="PTM">
    <text evidence="9 12">Is synthesized initially as an inactive proenzyme, which is activated by self-cleavage at a specific serine bond to produce a beta-subunit with a hydroxyl group at its C-terminus and an alpha-subunit with a pyruvoyl group at its N-terminus.</text>
</comment>
<feature type="chain" id="PRO_5038180018" description="Aspartate 1-decarboxylase beta chain" evidence="9 13">
    <location>
        <begin position="1"/>
        <end position="24"/>
    </location>
</feature>
<evidence type="ECO:0000256" key="12">
    <source>
        <dbReference type="PIRSR" id="PIRSR006246-3"/>
    </source>
</evidence>
<dbReference type="Pfam" id="PF02261">
    <property type="entry name" value="Asp_decarbox"/>
    <property type="match status" value="1"/>
</dbReference>
<dbReference type="InterPro" id="IPR009010">
    <property type="entry name" value="Asp_de-COase-like_dom_sf"/>
</dbReference>
<dbReference type="EMBL" id="JAANXD010000060">
    <property type="protein sequence ID" value="MBS1258417.1"/>
    <property type="molecule type" value="Genomic_DNA"/>
</dbReference>
<accession>A0A941W2T3</accession>
<dbReference type="GO" id="GO:0004068">
    <property type="term" value="F:aspartate 1-decarboxylase activity"/>
    <property type="evidence" value="ECO:0007669"/>
    <property type="project" value="UniProtKB-UniRule"/>
</dbReference>
<evidence type="ECO:0000256" key="1">
    <source>
        <dbReference type="ARBA" id="ARBA00022490"/>
    </source>
</evidence>
<evidence type="ECO:0000256" key="13">
    <source>
        <dbReference type="PIRSR" id="PIRSR006246-5"/>
    </source>
</evidence>
<dbReference type="EC" id="4.1.1.11" evidence="9"/>
<comment type="subunit">
    <text evidence="9">Heterooctamer of four alpha and four beta subunits.</text>
</comment>
<feature type="binding site" evidence="9 11">
    <location>
        <position position="57"/>
    </location>
    <ligand>
        <name>substrate</name>
    </ligand>
</feature>
<dbReference type="GO" id="GO:0006523">
    <property type="term" value="P:alanine biosynthetic process"/>
    <property type="evidence" value="ECO:0007669"/>
    <property type="project" value="InterPro"/>
</dbReference>
<gene>
    <name evidence="9" type="primary">panD</name>
    <name evidence="14" type="ORF">MAG551_01476</name>
</gene>
<feature type="active site" description="Schiff-base intermediate with substrate; via pyruvic acid" evidence="9 10">
    <location>
        <position position="25"/>
    </location>
</feature>
<sequence length="123" mass="13804">MLREMCKSKIHAATVTESNINYTGSIAIDKTLMQETDILHYERVQVLNINNGTRVETYVIEGEPDSGTICLNGAAARWAVPGDKVIIISYCLIDDDKARNWKPKIVLMDEKNKINEVLSDPHS</sequence>
<protein>
    <recommendedName>
        <fullName evidence="9">Aspartate 1-decarboxylase</fullName>
        <ecNumber evidence="9">4.1.1.11</ecNumber>
    </recommendedName>
    <alternativeName>
        <fullName evidence="9">Aspartate alpha-decarboxylase</fullName>
    </alternativeName>
    <component>
        <recommendedName>
            <fullName evidence="9">Aspartate 1-decarboxylase beta chain</fullName>
        </recommendedName>
    </component>
    <component>
        <recommendedName>
            <fullName evidence="9">Aspartate 1-decarboxylase alpha chain</fullName>
        </recommendedName>
    </component>
</protein>
<keyword evidence="7 9" id="KW-0704">Schiff base</keyword>
<feature type="chain" id="PRO_5038180017" description="Aspartate 1-decarboxylase alpha chain" evidence="9 13">
    <location>
        <begin position="25"/>
        <end position="123"/>
    </location>
</feature>
<keyword evidence="2 9" id="KW-0566">Pantothenate biosynthesis</keyword>
<keyword evidence="1 9" id="KW-0963">Cytoplasm</keyword>
<evidence type="ECO:0000256" key="7">
    <source>
        <dbReference type="ARBA" id="ARBA00023270"/>
    </source>
</evidence>
<feature type="active site" description="Proton donor" evidence="9 10">
    <location>
        <position position="58"/>
    </location>
</feature>
<evidence type="ECO:0000313" key="14">
    <source>
        <dbReference type="EMBL" id="MBS1258417.1"/>
    </source>
</evidence>
<keyword evidence="3 9" id="KW-0210">Decarboxylase</keyword>
<feature type="binding site" evidence="9 11">
    <location>
        <begin position="73"/>
        <end position="75"/>
    </location>
    <ligand>
        <name>substrate</name>
    </ligand>
</feature>
<dbReference type="PANTHER" id="PTHR21012">
    <property type="entry name" value="ASPARTATE 1-DECARBOXYLASE"/>
    <property type="match status" value="1"/>
</dbReference>
<evidence type="ECO:0000256" key="4">
    <source>
        <dbReference type="ARBA" id="ARBA00022813"/>
    </source>
</evidence>
<dbReference type="PANTHER" id="PTHR21012:SF0">
    <property type="entry name" value="ASPARTATE 1-DECARBOXYLASE"/>
    <property type="match status" value="1"/>
</dbReference>
<dbReference type="PIRSF" id="PIRSF006246">
    <property type="entry name" value="Asp_decarbox"/>
    <property type="match status" value="1"/>
</dbReference>
<dbReference type="GO" id="GO:0015940">
    <property type="term" value="P:pantothenate biosynthetic process"/>
    <property type="evidence" value="ECO:0007669"/>
    <property type="project" value="UniProtKB-UniRule"/>
</dbReference>
<dbReference type="SUPFAM" id="SSF50692">
    <property type="entry name" value="ADC-like"/>
    <property type="match status" value="1"/>
</dbReference>
<organism evidence="14 15">
    <name type="scientific">Candidatus Scalindua arabica</name>
    <dbReference type="NCBI Taxonomy" id="1127984"/>
    <lineage>
        <taxon>Bacteria</taxon>
        <taxon>Pseudomonadati</taxon>
        <taxon>Planctomycetota</taxon>
        <taxon>Candidatus Brocadiia</taxon>
        <taxon>Candidatus Brocadiales</taxon>
        <taxon>Candidatus Scalinduaceae</taxon>
        <taxon>Candidatus Scalindua</taxon>
    </lineage>
</organism>
<dbReference type="CDD" id="cd06919">
    <property type="entry name" value="Asp_decarbox"/>
    <property type="match status" value="1"/>
</dbReference>
<keyword evidence="4 9" id="KW-0068">Autocatalytic cleavage</keyword>
<dbReference type="HAMAP" id="MF_00446">
    <property type="entry name" value="PanD"/>
    <property type="match status" value="1"/>
</dbReference>
<evidence type="ECO:0000256" key="9">
    <source>
        <dbReference type="HAMAP-Rule" id="MF_00446"/>
    </source>
</evidence>
<evidence type="ECO:0000256" key="2">
    <source>
        <dbReference type="ARBA" id="ARBA00022655"/>
    </source>
</evidence>
<dbReference type="Gene3D" id="2.40.40.20">
    <property type="match status" value="1"/>
</dbReference>
<evidence type="ECO:0000256" key="5">
    <source>
        <dbReference type="ARBA" id="ARBA00023145"/>
    </source>
</evidence>
<dbReference type="GO" id="GO:0005829">
    <property type="term" value="C:cytosol"/>
    <property type="evidence" value="ECO:0007669"/>
    <property type="project" value="TreeGrafter"/>
</dbReference>
<dbReference type="NCBIfam" id="TIGR00223">
    <property type="entry name" value="panD"/>
    <property type="match status" value="1"/>
</dbReference>
<proteinExistence type="inferred from homology"/>
<comment type="similarity">
    <text evidence="9">Belongs to the PanD family.</text>
</comment>